<dbReference type="SUPFAM" id="SSF103473">
    <property type="entry name" value="MFS general substrate transporter"/>
    <property type="match status" value="1"/>
</dbReference>
<feature type="transmembrane region" description="Helical" evidence="7">
    <location>
        <begin position="166"/>
        <end position="186"/>
    </location>
</feature>
<feature type="transmembrane region" description="Helical" evidence="7">
    <location>
        <begin position="324"/>
        <end position="344"/>
    </location>
</feature>
<name>D3F8Z8_CONWI</name>
<dbReference type="Pfam" id="PF07690">
    <property type="entry name" value="MFS_1"/>
    <property type="match status" value="1"/>
</dbReference>
<feature type="transmembrane region" description="Helical" evidence="7">
    <location>
        <begin position="464"/>
        <end position="485"/>
    </location>
</feature>
<dbReference type="EMBL" id="CP001854">
    <property type="protein sequence ID" value="ADB52993.1"/>
    <property type="molecule type" value="Genomic_DNA"/>
</dbReference>
<keyword evidence="10" id="KW-1185">Reference proteome</keyword>
<feature type="transmembrane region" description="Helical" evidence="7">
    <location>
        <begin position="224"/>
        <end position="245"/>
    </location>
</feature>
<dbReference type="InterPro" id="IPR005829">
    <property type="entry name" value="Sugar_transporter_CS"/>
</dbReference>
<feature type="transmembrane region" description="Helical" evidence="7">
    <location>
        <begin position="35"/>
        <end position="62"/>
    </location>
</feature>
<dbReference type="Proteomes" id="UP000008229">
    <property type="component" value="Chromosome"/>
</dbReference>
<reference evidence="10" key="2">
    <citation type="submission" date="2010-01" db="EMBL/GenBank/DDBJ databases">
        <title>The complete genome of Conexibacter woesei DSM 14684.</title>
        <authorList>
            <consortium name="US DOE Joint Genome Institute (JGI-PGF)"/>
            <person name="Lucas S."/>
            <person name="Copeland A."/>
            <person name="Lapidus A."/>
            <person name="Glavina del Rio T."/>
            <person name="Dalin E."/>
            <person name="Tice H."/>
            <person name="Bruce D."/>
            <person name="Goodwin L."/>
            <person name="Pitluck S."/>
            <person name="Kyrpides N."/>
            <person name="Mavromatis K."/>
            <person name="Ivanova N."/>
            <person name="Mikhailova N."/>
            <person name="Chertkov O."/>
            <person name="Brettin T."/>
            <person name="Detter J.C."/>
            <person name="Han C."/>
            <person name="Larimer F."/>
            <person name="Land M."/>
            <person name="Hauser L."/>
            <person name="Markowitz V."/>
            <person name="Cheng J.-F."/>
            <person name="Hugenholtz P."/>
            <person name="Woyke T."/>
            <person name="Wu D."/>
            <person name="Pukall R."/>
            <person name="Steenblock K."/>
            <person name="Schneider S."/>
            <person name="Klenk H.-P."/>
            <person name="Eisen J.A."/>
        </authorList>
    </citation>
    <scope>NUCLEOTIDE SEQUENCE [LARGE SCALE GENOMIC DNA]</scope>
    <source>
        <strain evidence="10">DSM 14684 / CIP 108061 / JCM 11494 / NBRC 100937 / ID131577</strain>
    </source>
</reference>
<dbReference type="CDD" id="cd17321">
    <property type="entry name" value="MFS_MMR_MDR_like"/>
    <property type="match status" value="1"/>
</dbReference>
<evidence type="ECO:0000259" key="8">
    <source>
        <dbReference type="PROSITE" id="PS50850"/>
    </source>
</evidence>
<dbReference type="HOGENOM" id="CLU_000960_28_2_11"/>
<keyword evidence="2" id="KW-0813">Transport</keyword>
<evidence type="ECO:0000256" key="3">
    <source>
        <dbReference type="ARBA" id="ARBA00022475"/>
    </source>
</evidence>
<feature type="transmembrane region" description="Helical" evidence="7">
    <location>
        <begin position="192"/>
        <end position="212"/>
    </location>
</feature>
<evidence type="ECO:0000256" key="2">
    <source>
        <dbReference type="ARBA" id="ARBA00022448"/>
    </source>
</evidence>
<dbReference type="PANTHER" id="PTHR42718">
    <property type="entry name" value="MAJOR FACILITATOR SUPERFAMILY MULTIDRUG TRANSPORTER MFSC"/>
    <property type="match status" value="1"/>
</dbReference>
<dbReference type="PROSITE" id="PS00216">
    <property type="entry name" value="SUGAR_TRANSPORT_1"/>
    <property type="match status" value="1"/>
</dbReference>
<keyword evidence="5 7" id="KW-1133">Transmembrane helix</keyword>
<dbReference type="eggNOG" id="COG0477">
    <property type="taxonomic scope" value="Bacteria"/>
</dbReference>
<evidence type="ECO:0000256" key="4">
    <source>
        <dbReference type="ARBA" id="ARBA00022692"/>
    </source>
</evidence>
<comment type="subcellular location">
    <subcellularLocation>
        <location evidence="1">Cell membrane</location>
        <topology evidence="1">Multi-pass membrane protein</topology>
    </subcellularLocation>
</comment>
<dbReference type="STRING" id="469383.Cwoe_4580"/>
<dbReference type="RefSeq" id="WP_012936044.1">
    <property type="nucleotide sequence ID" value="NC_013739.1"/>
</dbReference>
<feature type="transmembrane region" description="Helical" evidence="7">
    <location>
        <begin position="423"/>
        <end position="444"/>
    </location>
</feature>
<gene>
    <name evidence="9" type="ordered locus">Cwoe_4580</name>
</gene>
<feature type="transmembrane region" description="Helical" evidence="7">
    <location>
        <begin position="133"/>
        <end position="154"/>
    </location>
</feature>
<feature type="transmembrane region" description="Helical" evidence="7">
    <location>
        <begin position="74"/>
        <end position="92"/>
    </location>
</feature>
<dbReference type="InterPro" id="IPR036259">
    <property type="entry name" value="MFS_trans_sf"/>
</dbReference>
<protein>
    <submittedName>
        <fullName evidence="9">Major facilitator superfamily MFS_1</fullName>
    </submittedName>
</protein>
<evidence type="ECO:0000313" key="10">
    <source>
        <dbReference type="Proteomes" id="UP000008229"/>
    </source>
</evidence>
<dbReference type="InterPro" id="IPR020846">
    <property type="entry name" value="MFS_dom"/>
</dbReference>
<organism evidence="9 10">
    <name type="scientific">Conexibacter woesei (strain DSM 14684 / CCUG 47730 / CIP 108061 / JCM 11494 / NBRC 100937 / ID131577)</name>
    <dbReference type="NCBI Taxonomy" id="469383"/>
    <lineage>
        <taxon>Bacteria</taxon>
        <taxon>Bacillati</taxon>
        <taxon>Actinomycetota</taxon>
        <taxon>Thermoleophilia</taxon>
        <taxon>Solirubrobacterales</taxon>
        <taxon>Conexibacteraceae</taxon>
        <taxon>Conexibacter</taxon>
    </lineage>
</organism>
<accession>D3F8Z8</accession>
<sequence length="500" mass="51496">MQMHVLYPAMTALASPPEAPRESEASQAQHWDARLWGALFVLCGALFLDGLDVSMVGVALPSIGADLGLSTGDLQWVVSGYVLGYGGLLLLGGRTADILGRRSVFLAAVAVFAVASLLGGIASDGGVLIATRFIKGVAAAFTVPAGLSIVTTTFAEGPARNRALSIYAACGATGFSAGLIFGGLLTEIGWRWTFIVPGPIALLVLLAGIRLIPRDKVDPAERQGFDLLGAISVSAAMLLLVRTVVTAPEVGWGAGEVLGGFAISAALMITFVLIERRVKHPLVRLGILRSGSLVRANLAAVAVFGSYVAFQFIATLYLQNLLEWSALQTALAFLPAGLLVATVAPRIGKVADRIGTAPILVVGFVAFVSGYLLFMRIDASPTYIVDILPTMLLLGIGFAFCFPALNMQATAGVADHEQGLASGLVNTSFQVGGAVVLAIAAAIVTSQAGVSTDPQTLLDAYRPALGVVAGISAAGLLVSLSGVLVRQRQSAVAVASADES</sequence>
<dbReference type="KEGG" id="cwo:Cwoe_4580"/>
<dbReference type="AlphaFoldDB" id="D3F8Z8"/>
<evidence type="ECO:0000256" key="5">
    <source>
        <dbReference type="ARBA" id="ARBA00022989"/>
    </source>
</evidence>
<evidence type="ECO:0000256" key="7">
    <source>
        <dbReference type="SAM" id="Phobius"/>
    </source>
</evidence>
<keyword evidence="4 7" id="KW-0812">Transmembrane</keyword>
<dbReference type="GO" id="GO:0022857">
    <property type="term" value="F:transmembrane transporter activity"/>
    <property type="evidence" value="ECO:0007669"/>
    <property type="project" value="InterPro"/>
</dbReference>
<feature type="transmembrane region" description="Helical" evidence="7">
    <location>
        <begin position="356"/>
        <end position="377"/>
    </location>
</feature>
<feature type="transmembrane region" description="Helical" evidence="7">
    <location>
        <begin position="104"/>
        <end position="121"/>
    </location>
</feature>
<keyword evidence="6 7" id="KW-0472">Membrane</keyword>
<evidence type="ECO:0000313" key="9">
    <source>
        <dbReference type="EMBL" id="ADB52993.1"/>
    </source>
</evidence>
<dbReference type="PROSITE" id="PS50850">
    <property type="entry name" value="MFS"/>
    <property type="match status" value="1"/>
</dbReference>
<feature type="transmembrane region" description="Helical" evidence="7">
    <location>
        <begin position="296"/>
        <end position="318"/>
    </location>
</feature>
<dbReference type="Gene3D" id="1.20.1250.20">
    <property type="entry name" value="MFS general substrate transporter like domains"/>
    <property type="match status" value="1"/>
</dbReference>
<dbReference type="PANTHER" id="PTHR42718:SF46">
    <property type="entry name" value="BLR6921 PROTEIN"/>
    <property type="match status" value="1"/>
</dbReference>
<evidence type="ECO:0000256" key="1">
    <source>
        <dbReference type="ARBA" id="ARBA00004651"/>
    </source>
</evidence>
<dbReference type="Gene3D" id="1.20.1720.10">
    <property type="entry name" value="Multidrug resistance protein D"/>
    <property type="match status" value="1"/>
</dbReference>
<feature type="domain" description="Major facilitator superfamily (MFS) profile" evidence="8">
    <location>
        <begin position="38"/>
        <end position="487"/>
    </location>
</feature>
<dbReference type="GO" id="GO:0005886">
    <property type="term" value="C:plasma membrane"/>
    <property type="evidence" value="ECO:0007669"/>
    <property type="project" value="UniProtKB-SubCell"/>
</dbReference>
<proteinExistence type="predicted"/>
<keyword evidence="3" id="KW-1003">Cell membrane</keyword>
<reference evidence="9 10" key="1">
    <citation type="journal article" date="2010" name="Stand. Genomic Sci.">
        <title>Complete genome sequence of Conexibacter woesei type strain (ID131577).</title>
        <authorList>
            <person name="Pukall R."/>
            <person name="Lapidus A."/>
            <person name="Glavina Del Rio T."/>
            <person name="Copeland A."/>
            <person name="Tice H."/>
            <person name="Cheng J.-F."/>
            <person name="Lucas S."/>
            <person name="Chen F."/>
            <person name="Nolan M."/>
            <person name="Bruce D."/>
            <person name="Goodwin L."/>
            <person name="Pitluck S."/>
            <person name="Mavromatis K."/>
            <person name="Ivanova N."/>
            <person name="Ovchinnikova G."/>
            <person name="Pati A."/>
            <person name="Chen A."/>
            <person name="Palaniappan K."/>
            <person name="Land M."/>
            <person name="Hauser L."/>
            <person name="Chang Y.-J."/>
            <person name="Jeffries C.D."/>
            <person name="Chain P."/>
            <person name="Meincke L."/>
            <person name="Sims D."/>
            <person name="Brettin T."/>
            <person name="Detter J.C."/>
            <person name="Rohde M."/>
            <person name="Goeker M."/>
            <person name="Bristow J."/>
            <person name="Eisen J.A."/>
            <person name="Markowitz V."/>
            <person name="Kyrpides N.C."/>
            <person name="Klenk H.-P."/>
            <person name="Hugenholtz P."/>
        </authorList>
    </citation>
    <scope>NUCLEOTIDE SEQUENCE [LARGE SCALE GENOMIC DNA]</scope>
    <source>
        <strain evidence="10">DSM 14684 / CIP 108061 / JCM 11494 / NBRC 100937 / ID131577</strain>
    </source>
</reference>
<feature type="transmembrane region" description="Helical" evidence="7">
    <location>
        <begin position="383"/>
        <end position="402"/>
    </location>
</feature>
<dbReference type="InterPro" id="IPR011701">
    <property type="entry name" value="MFS"/>
</dbReference>
<feature type="transmembrane region" description="Helical" evidence="7">
    <location>
        <begin position="257"/>
        <end position="275"/>
    </location>
</feature>
<evidence type="ECO:0000256" key="6">
    <source>
        <dbReference type="ARBA" id="ARBA00023136"/>
    </source>
</evidence>